<dbReference type="AlphaFoldDB" id="A0A7X6N405"/>
<sequence length="49" mass="5671">MHDSSELLINLKPVLSVARQIAGGKREFEEMFQLSKPYVSEARKYGFIR</sequence>
<proteinExistence type="predicted"/>
<dbReference type="Proteomes" id="UP000549765">
    <property type="component" value="Unassembled WGS sequence"/>
</dbReference>
<evidence type="ECO:0000313" key="2">
    <source>
        <dbReference type="Proteomes" id="UP000549765"/>
    </source>
</evidence>
<organism evidence="1 2">
    <name type="scientific">Periweissella fabalis</name>
    <dbReference type="NCBI Taxonomy" id="1070421"/>
    <lineage>
        <taxon>Bacteria</taxon>
        <taxon>Bacillati</taxon>
        <taxon>Bacillota</taxon>
        <taxon>Bacilli</taxon>
        <taxon>Lactobacillales</taxon>
        <taxon>Lactobacillaceae</taxon>
        <taxon>Periweissella</taxon>
    </lineage>
</organism>
<protein>
    <submittedName>
        <fullName evidence="1">Uncharacterized protein</fullName>
    </submittedName>
</protein>
<dbReference type="EMBL" id="JAAXPN010000001">
    <property type="protein sequence ID" value="NKZ23483.1"/>
    <property type="molecule type" value="Genomic_DNA"/>
</dbReference>
<accession>A0A7X6N405</accession>
<evidence type="ECO:0000313" key="1">
    <source>
        <dbReference type="EMBL" id="NKZ23483.1"/>
    </source>
</evidence>
<keyword evidence="2" id="KW-1185">Reference proteome</keyword>
<dbReference type="RefSeq" id="WP_168721276.1">
    <property type="nucleotide sequence ID" value="NZ_JAAXPN010000001.1"/>
</dbReference>
<comment type="caution">
    <text evidence="1">The sequence shown here is derived from an EMBL/GenBank/DDBJ whole genome shotgun (WGS) entry which is preliminary data.</text>
</comment>
<reference evidence="1 2" key="1">
    <citation type="submission" date="2020-04" db="EMBL/GenBank/DDBJ databases">
        <title>MicrobeNet Type strains.</title>
        <authorList>
            <person name="Nicholson A.C."/>
        </authorList>
    </citation>
    <scope>NUCLEOTIDE SEQUENCE [LARGE SCALE GENOMIC DNA]</scope>
    <source>
        <strain evidence="1 2">CCUG 61472</strain>
    </source>
</reference>
<name>A0A7X6N405_9LACO</name>
<gene>
    <name evidence="1" type="ORF">HF964_01490</name>
</gene>